<protein>
    <submittedName>
        <fullName evidence="1">Uncharacterized protein</fullName>
    </submittedName>
</protein>
<proteinExistence type="predicted"/>
<dbReference type="AlphaFoldDB" id="A0A2P5CSH8"/>
<accession>A0A2P5CSH8</accession>
<keyword evidence="2" id="KW-1185">Reference proteome</keyword>
<gene>
    <name evidence="1" type="ORF">PanWU01x14_127750</name>
</gene>
<evidence type="ECO:0000313" key="2">
    <source>
        <dbReference type="Proteomes" id="UP000237105"/>
    </source>
</evidence>
<evidence type="ECO:0000313" key="1">
    <source>
        <dbReference type="EMBL" id="PON64008.1"/>
    </source>
</evidence>
<sequence length="65" mass="6833">MGGIFSEKSDVFILEMGLDLLYQALADTSSCSLEVMRCMPVGASLCAGSCHGQTNHAGCSFNAKQ</sequence>
<reference evidence="2" key="1">
    <citation type="submission" date="2016-06" db="EMBL/GenBank/DDBJ databases">
        <title>Parallel loss of symbiosis genes in relatives of nitrogen-fixing non-legume Parasponia.</title>
        <authorList>
            <person name="Van Velzen R."/>
            <person name="Holmer R."/>
            <person name="Bu F."/>
            <person name="Rutten L."/>
            <person name="Van Zeijl A."/>
            <person name="Liu W."/>
            <person name="Santuari L."/>
            <person name="Cao Q."/>
            <person name="Sharma T."/>
            <person name="Shen D."/>
            <person name="Roswanjaya Y."/>
            <person name="Wardhani T."/>
            <person name="Kalhor M.S."/>
            <person name="Jansen J."/>
            <person name="Van den Hoogen J."/>
            <person name="Gungor B."/>
            <person name="Hartog M."/>
            <person name="Hontelez J."/>
            <person name="Verver J."/>
            <person name="Yang W.-C."/>
            <person name="Schijlen E."/>
            <person name="Repin R."/>
            <person name="Schilthuizen M."/>
            <person name="Schranz E."/>
            <person name="Heidstra R."/>
            <person name="Miyata K."/>
            <person name="Fedorova E."/>
            <person name="Kohlen W."/>
            <person name="Bisseling T."/>
            <person name="Smit S."/>
            <person name="Geurts R."/>
        </authorList>
    </citation>
    <scope>NUCLEOTIDE SEQUENCE [LARGE SCALE GENOMIC DNA]</scope>
    <source>
        <strain evidence="2">cv. WU1-14</strain>
    </source>
</reference>
<name>A0A2P5CSH8_PARAD</name>
<dbReference type="Proteomes" id="UP000237105">
    <property type="component" value="Unassembled WGS sequence"/>
</dbReference>
<dbReference type="EMBL" id="JXTB01000099">
    <property type="protein sequence ID" value="PON64008.1"/>
    <property type="molecule type" value="Genomic_DNA"/>
</dbReference>
<organism evidence="1 2">
    <name type="scientific">Parasponia andersonii</name>
    <name type="common">Sponia andersonii</name>
    <dbReference type="NCBI Taxonomy" id="3476"/>
    <lineage>
        <taxon>Eukaryota</taxon>
        <taxon>Viridiplantae</taxon>
        <taxon>Streptophyta</taxon>
        <taxon>Embryophyta</taxon>
        <taxon>Tracheophyta</taxon>
        <taxon>Spermatophyta</taxon>
        <taxon>Magnoliopsida</taxon>
        <taxon>eudicotyledons</taxon>
        <taxon>Gunneridae</taxon>
        <taxon>Pentapetalae</taxon>
        <taxon>rosids</taxon>
        <taxon>fabids</taxon>
        <taxon>Rosales</taxon>
        <taxon>Cannabaceae</taxon>
        <taxon>Parasponia</taxon>
    </lineage>
</organism>
<comment type="caution">
    <text evidence="1">The sequence shown here is derived from an EMBL/GenBank/DDBJ whole genome shotgun (WGS) entry which is preliminary data.</text>
</comment>